<dbReference type="Proteomes" id="UP000824533">
    <property type="component" value="Linkage Group LG25"/>
</dbReference>
<accession>A0ACC1CHU5</accession>
<sequence>MSEVLKELVAKRGSLKAFVSQIKQNLCALKNLGINTDNWDPMLIVTFMRKLDGYTARAFELERDTKTSPTISEFVSFLEKRAVAIENSAVACPRTWKPVANVLSHVAVQQSTCIKCKSTVAAG</sequence>
<dbReference type="EMBL" id="CM034411">
    <property type="protein sequence ID" value="KAJ0171100.1"/>
    <property type="molecule type" value="Genomic_DNA"/>
</dbReference>
<gene>
    <name evidence="1" type="ORF">K1T71_013299</name>
</gene>
<keyword evidence="2" id="KW-1185">Reference proteome</keyword>
<protein>
    <submittedName>
        <fullName evidence="1">Uncharacterized protein</fullName>
    </submittedName>
</protein>
<proteinExistence type="predicted"/>
<evidence type="ECO:0000313" key="1">
    <source>
        <dbReference type="EMBL" id="KAJ0171100.1"/>
    </source>
</evidence>
<name>A0ACC1CHU5_9NEOP</name>
<evidence type="ECO:0000313" key="2">
    <source>
        <dbReference type="Proteomes" id="UP000824533"/>
    </source>
</evidence>
<reference evidence="1 2" key="1">
    <citation type="journal article" date="2021" name="Front. Genet.">
        <title>Chromosome-Level Genome Assembly Reveals Significant Gene Expansion in the Toll and IMD Signaling Pathways of Dendrolimus kikuchii.</title>
        <authorList>
            <person name="Zhou J."/>
            <person name="Wu P."/>
            <person name="Xiong Z."/>
            <person name="Liu N."/>
            <person name="Zhao N."/>
            <person name="Ji M."/>
            <person name="Qiu Y."/>
            <person name="Yang B."/>
        </authorList>
    </citation>
    <scope>NUCLEOTIDE SEQUENCE [LARGE SCALE GENOMIC DNA]</scope>
    <source>
        <strain evidence="1">Ann1</strain>
    </source>
</reference>
<organism evidence="1 2">
    <name type="scientific">Dendrolimus kikuchii</name>
    <dbReference type="NCBI Taxonomy" id="765133"/>
    <lineage>
        <taxon>Eukaryota</taxon>
        <taxon>Metazoa</taxon>
        <taxon>Ecdysozoa</taxon>
        <taxon>Arthropoda</taxon>
        <taxon>Hexapoda</taxon>
        <taxon>Insecta</taxon>
        <taxon>Pterygota</taxon>
        <taxon>Neoptera</taxon>
        <taxon>Endopterygota</taxon>
        <taxon>Lepidoptera</taxon>
        <taxon>Glossata</taxon>
        <taxon>Ditrysia</taxon>
        <taxon>Bombycoidea</taxon>
        <taxon>Lasiocampidae</taxon>
        <taxon>Dendrolimus</taxon>
    </lineage>
</organism>
<comment type="caution">
    <text evidence="1">The sequence shown here is derived from an EMBL/GenBank/DDBJ whole genome shotgun (WGS) entry which is preliminary data.</text>
</comment>